<dbReference type="InterPro" id="IPR003960">
    <property type="entry name" value="ATPase_AAA_CS"/>
</dbReference>
<dbReference type="GO" id="GO:0046872">
    <property type="term" value="F:metal ion binding"/>
    <property type="evidence" value="ECO:0007669"/>
    <property type="project" value="UniProtKB-UniRule"/>
</dbReference>
<keyword evidence="7" id="KW-0963">Cytoplasm</keyword>
<comment type="catalytic activity">
    <reaction evidence="7">
        <text>ATP + H2O = ADP + phosphate + H(+)</text>
        <dbReference type="Rhea" id="RHEA:13065"/>
        <dbReference type="ChEBI" id="CHEBI:15377"/>
        <dbReference type="ChEBI" id="CHEBI:15378"/>
        <dbReference type="ChEBI" id="CHEBI:30616"/>
        <dbReference type="ChEBI" id="CHEBI:43474"/>
        <dbReference type="ChEBI" id="CHEBI:456216"/>
        <dbReference type="EC" id="3.6.4.6"/>
    </reaction>
</comment>
<keyword evidence="2 7" id="KW-0813">Transport</keyword>
<dbReference type="PaxDb" id="4097-A0A1S4ABL8"/>
<evidence type="ECO:0000259" key="8">
    <source>
        <dbReference type="SMART" id="SM00382"/>
    </source>
</evidence>
<dbReference type="Gene3D" id="3.40.50.300">
    <property type="entry name" value="P-loop containing nucleotide triphosphate hydrolases"/>
    <property type="match status" value="1"/>
</dbReference>
<comment type="subcellular location">
    <subcellularLocation>
        <location evidence="7">Cytoplasm</location>
    </subcellularLocation>
</comment>
<keyword evidence="7" id="KW-0378">Hydrolase</keyword>
<dbReference type="FunFam" id="3.40.50.300:FF:000154">
    <property type="entry name" value="Vesicle-fusing ATPase 1"/>
    <property type="match status" value="1"/>
</dbReference>
<dbReference type="PANTHER" id="PTHR23078:SF3">
    <property type="entry name" value="VESICLE-FUSING ATPASE"/>
    <property type="match status" value="1"/>
</dbReference>
<dbReference type="KEGG" id="nta:107795806"/>
<evidence type="ECO:0000256" key="5">
    <source>
        <dbReference type="ARBA" id="ARBA00022927"/>
    </source>
</evidence>
<dbReference type="InterPro" id="IPR029067">
    <property type="entry name" value="CDC48_domain_2-like_sf"/>
</dbReference>
<dbReference type="SUPFAM" id="SSF54585">
    <property type="entry name" value="Cdc48 domain 2-like"/>
    <property type="match status" value="1"/>
</dbReference>
<accession>A0A1S4ABL8</accession>
<dbReference type="GO" id="GO:0016887">
    <property type="term" value="F:ATP hydrolysis activity"/>
    <property type="evidence" value="ECO:0000318"/>
    <property type="project" value="GO_Central"/>
</dbReference>
<dbReference type="PROSITE" id="PS00674">
    <property type="entry name" value="AAA"/>
    <property type="match status" value="1"/>
</dbReference>
<reference evidence="9" key="1">
    <citation type="submission" date="2025-08" db="UniProtKB">
        <authorList>
            <consortium name="RefSeq"/>
        </authorList>
    </citation>
    <scope>IDENTIFICATION</scope>
</reference>
<dbReference type="InterPro" id="IPR039812">
    <property type="entry name" value="Vesicle-fus_ATPase"/>
</dbReference>
<keyword evidence="7" id="KW-0460">Magnesium</keyword>
<keyword evidence="7" id="KW-0479">Metal-binding</keyword>
<evidence type="ECO:0000256" key="4">
    <source>
        <dbReference type="ARBA" id="ARBA00022840"/>
    </source>
</evidence>
<dbReference type="GO" id="GO:0005795">
    <property type="term" value="C:Golgi stack"/>
    <property type="evidence" value="ECO:0000318"/>
    <property type="project" value="GO_Central"/>
</dbReference>
<dbReference type="Gene3D" id="1.10.8.60">
    <property type="match status" value="1"/>
</dbReference>
<keyword evidence="5 7" id="KW-0653">Protein transport</keyword>
<keyword evidence="3 6" id="KW-0547">Nucleotide-binding</keyword>
<organism evidence="9">
    <name type="scientific">Nicotiana tabacum</name>
    <name type="common">Common tobacco</name>
    <dbReference type="NCBI Taxonomy" id="4097"/>
    <lineage>
        <taxon>Eukaryota</taxon>
        <taxon>Viridiplantae</taxon>
        <taxon>Streptophyta</taxon>
        <taxon>Embryophyta</taxon>
        <taxon>Tracheophyta</taxon>
        <taxon>Spermatophyta</taxon>
        <taxon>Magnoliopsida</taxon>
        <taxon>eudicotyledons</taxon>
        <taxon>Gunneridae</taxon>
        <taxon>Pentapetalae</taxon>
        <taxon>asterids</taxon>
        <taxon>lamiids</taxon>
        <taxon>Solanales</taxon>
        <taxon>Solanaceae</taxon>
        <taxon>Nicotianoideae</taxon>
        <taxon>Nicotianeae</taxon>
        <taxon>Nicotiana</taxon>
    </lineage>
</organism>
<dbReference type="GO" id="GO:0043001">
    <property type="term" value="P:Golgi to plasma membrane protein transport"/>
    <property type="evidence" value="ECO:0000318"/>
    <property type="project" value="GO_Central"/>
</dbReference>
<dbReference type="STRING" id="4097.A0A1S4ABL8"/>
<dbReference type="InterPro" id="IPR003959">
    <property type="entry name" value="ATPase_AAA_core"/>
</dbReference>
<evidence type="ECO:0000256" key="1">
    <source>
        <dbReference type="ARBA" id="ARBA00006914"/>
    </source>
</evidence>
<dbReference type="SUPFAM" id="SSF52540">
    <property type="entry name" value="P-loop containing nucleoside triphosphate hydrolases"/>
    <property type="match status" value="1"/>
</dbReference>
<dbReference type="GO" id="GO:0005524">
    <property type="term" value="F:ATP binding"/>
    <property type="evidence" value="ECO:0007669"/>
    <property type="project" value="UniProtKB-UniRule"/>
</dbReference>
<comment type="cofactor">
    <cofactor evidence="7">
        <name>Mg(2+)</name>
        <dbReference type="ChEBI" id="CHEBI:18420"/>
    </cofactor>
    <text evidence="7">Binds 1 Mg(2+) ion per subunit.</text>
</comment>
<dbReference type="GO" id="GO:0006891">
    <property type="term" value="P:intra-Golgi vesicle-mediated transport"/>
    <property type="evidence" value="ECO:0000318"/>
    <property type="project" value="GO_Central"/>
</dbReference>
<keyword evidence="4 6" id="KW-0067">ATP-binding</keyword>
<dbReference type="SMART" id="SM00382">
    <property type="entry name" value="AAA"/>
    <property type="match status" value="1"/>
</dbReference>
<evidence type="ECO:0000256" key="6">
    <source>
        <dbReference type="RuleBase" id="RU003651"/>
    </source>
</evidence>
<comment type="function">
    <text evidence="7">Required for vesicle-mediated transport. Catalyzes the fusion of transport vesicles within the Golgi cisternae. Is also required for transport from the endoplasmic reticulum to the Golgi stack. Seems to function as a fusion protein required for the delivery of cargo proteins to all compartments of the Golgi stack independent of vesicle origin.</text>
</comment>
<evidence type="ECO:0000313" key="9">
    <source>
        <dbReference type="RefSeq" id="XP_016473996.1"/>
    </source>
</evidence>
<evidence type="ECO:0000256" key="7">
    <source>
        <dbReference type="RuleBase" id="RU367045"/>
    </source>
</evidence>
<proteinExistence type="inferred from homology"/>
<gene>
    <name evidence="9" type="primary">LOC107795806</name>
</gene>
<comment type="similarity">
    <text evidence="1 6">Belongs to the AAA ATPase family.</text>
</comment>
<dbReference type="PANTHER" id="PTHR23078">
    <property type="entry name" value="VESICULAR-FUSION PROTEIN NSF"/>
    <property type="match status" value="1"/>
</dbReference>
<feature type="domain" description="AAA+ ATPase" evidence="8">
    <location>
        <begin position="177"/>
        <end position="322"/>
    </location>
</feature>
<dbReference type="InterPro" id="IPR041569">
    <property type="entry name" value="AAA_lid_3"/>
</dbReference>
<dbReference type="Pfam" id="PF17862">
    <property type="entry name" value="AAA_lid_3"/>
    <property type="match status" value="1"/>
</dbReference>
<dbReference type="InterPro" id="IPR027417">
    <property type="entry name" value="P-loop_NTPase"/>
</dbReference>
<dbReference type="EC" id="3.6.4.6" evidence="7"/>
<name>A0A1S4ABL8_TOBAC</name>
<evidence type="ECO:0000256" key="2">
    <source>
        <dbReference type="ARBA" id="ARBA00022448"/>
    </source>
</evidence>
<sequence length="431" mass="47901">MGSEADDFLDLLYGEVVRLKSFPIPPPPDLELSTLGLEVEDTGKRPITASHPHITKDFLQQFKGQIFCKEQLLFFEHRGARVHMRVSFATQKAGNACRGKLVKQTEIHFFESDLFKVSDQKEVKMILRRDLNIHDLAAEMKSLGVGGFGNELKDVFSMLVVPRFIPQEYAREVRCKYKQGIIFHGPPGTGKTLIARAISKIVNGKLQIVRGPEIFSNFMGSSEAKIRAVFNSAINDLIEKGDKSPLHVIVFDELDSIAREKGINPSDTTADRVVNQLLTMIDGYSELSNVLLVGTTNQLELIDKALMRPGRFELHMEIGLPNEAGRKEILRINVKRLQWKGALSSSVNLDELAKETKGFSGAALAALIQTAFFLAVTRAVPENIADTVWADAKVEQEDIDRAFGKLKLTGVKSKVVLCLKESIRPNTYGAP</sequence>
<dbReference type="AlphaFoldDB" id="A0A1S4ABL8"/>
<keyword evidence="7" id="KW-0931">ER-Golgi transport</keyword>
<protein>
    <recommendedName>
        <fullName evidence="7">Vesicle-fusing ATPase</fullName>
        <ecNumber evidence="7">3.6.4.6</ecNumber>
    </recommendedName>
</protein>
<evidence type="ECO:0000256" key="3">
    <source>
        <dbReference type="ARBA" id="ARBA00022741"/>
    </source>
</evidence>
<dbReference type="Pfam" id="PF00004">
    <property type="entry name" value="AAA"/>
    <property type="match status" value="1"/>
</dbReference>
<dbReference type="SMR" id="A0A1S4ABL8"/>
<dbReference type="OrthoDB" id="1301122at2759"/>
<dbReference type="InterPro" id="IPR003593">
    <property type="entry name" value="AAA+_ATPase"/>
</dbReference>
<dbReference type="RefSeq" id="XP_016473996.1">
    <property type="nucleotide sequence ID" value="XM_016618510.1"/>
</dbReference>
<dbReference type="GO" id="GO:0035494">
    <property type="term" value="P:SNARE complex disassembly"/>
    <property type="evidence" value="ECO:0007669"/>
    <property type="project" value="InterPro"/>
</dbReference>